<organism evidence="1 2">
    <name type="scientific">Faecalicatena orotica</name>
    <dbReference type="NCBI Taxonomy" id="1544"/>
    <lineage>
        <taxon>Bacteria</taxon>
        <taxon>Bacillati</taxon>
        <taxon>Bacillota</taxon>
        <taxon>Clostridia</taxon>
        <taxon>Lachnospirales</taxon>
        <taxon>Lachnospiraceae</taxon>
        <taxon>Faecalicatena</taxon>
    </lineage>
</organism>
<gene>
    <name evidence="1" type="ORF">A8806_11946</name>
</gene>
<comment type="caution">
    <text evidence="1">The sequence shown here is derived from an EMBL/GenBank/DDBJ whole genome shotgun (WGS) entry which is preliminary data.</text>
</comment>
<accession>A0A2Y9BNS7</accession>
<sequence length="82" mass="9339">MAEASDRRGLLLQNLKDAGCSEETISKCMALATENDRKELLRLLSVHKRDLLETVHSKQKEIDCLDYLAFRLKQNEHNGGII</sequence>
<reference evidence="1 2" key="1">
    <citation type="submission" date="2018-05" db="EMBL/GenBank/DDBJ databases">
        <title>The Hungate 1000. A catalogue of reference genomes from the rumen microbiome.</title>
        <authorList>
            <person name="Kelly W."/>
        </authorList>
    </citation>
    <scope>NUCLEOTIDE SEQUENCE [LARGE SCALE GENOMIC DNA]</scope>
    <source>
        <strain evidence="1 2">NLAE-zl-C242</strain>
    </source>
</reference>
<dbReference type="Proteomes" id="UP000245845">
    <property type="component" value="Unassembled WGS sequence"/>
</dbReference>
<evidence type="ECO:0000313" key="1">
    <source>
        <dbReference type="EMBL" id="PWJ21556.1"/>
    </source>
</evidence>
<dbReference type="AlphaFoldDB" id="A0A2Y9BNS7"/>
<keyword evidence="2" id="KW-1185">Reference proteome</keyword>
<proteinExistence type="predicted"/>
<name>A0A2Y9BNS7_9FIRM</name>
<evidence type="ECO:0000313" key="2">
    <source>
        <dbReference type="Proteomes" id="UP000245845"/>
    </source>
</evidence>
<protein>
    <submittedName>
        <fullName evidence="1">Uncharacterized protein</fullName>
    </submittedName>
</protein>
<dbReference type="RefSeq" id="WP_109733595.1">
    <property type="nucleotide sequence ID" value="NZ_BAAACK010000002.1"/>
</dbReference>
<dbReference type="OrthoDB" id="3078708at2"/>
<dbReference type="EMBL" id="QGDL01000019">
    <property type="protein sequence ID" value="PWJ21556.1"/>
    <property type="molecule type" value="Genomic_DNA"/>
</dbReference>